<dbReference type="NCBIfam" id="TIGR00072">
    <property type="entry name" value="hydrog_prot"/>
    <property type="match status" value="1"/>
</dbReference>
<dbReference type="SUPFAM" id="SSF53163">
    <property type="entry name" value="HybD-like"/>
    <property type="match status" value="1"/>
</dbReference>
<dbReference type="GO" id="GO:0008233">
    <property type="term" value="F:peptidase activity"/>
    <property type="evidence" value="ECO:0007669"/>
    <property type="project" value="UniProtKB-KW"/>
</dbReference>
<gene>
    <name evidence="5" type="ORF">BC739_007787</name>
</gene>
<dbReference type="Proteomes" id="UP000517916">
    <property type="component" value="Unassembled WGS sequence"/>
</dbReference>
<protein>
    <submittedName>
        <fullName evidence="5">Hydrogenase maturation protease</fullName>
        <ecNumber evidence="5">3.4.23.-</ecNumber>
    </submittedName>
</protein>
<evidence type="ECO:0000256" key="2">
    <source>
        <dbReference type="ARBA" id="ARBA00022670"/>
    </source>
</evidence>
<dbReference type="CDD" id="cd00518">
    <property type="entry name" value="H2MP"/>
    <property type="match status" value="1"/>
</dbReference>
<dbReference type="GO" id="GO:0006508">
    <property type="term" value="P:proteolysis"/>
    <property type="evidence" value="ECO:0007669"/>
    <property type="project" value="UniProtKB-KW"/>
</dbReference>
<reference evidence="5 6" key="1">
    <citation type="submission" date="2020-08" db="EMBL/GenBank/DDBJ databases">
        <title>Genomic Encyclopedia of Archaeal and Bacterial Type Strains, Phase II (KMG-II): from individual species to whole genera.</title>
        <authorList>
            <person name="Goeker M."/>
        </authorList>
    </citation>
    <scope>NUCLEOTIDE SEQUENCE [LARGE SCALE GENOMIC DNA]</scope>
    <source>
        <strain evidence="5 6">DSM 43850</strain>
    </source>
</reference>
<comment type="similarity">
    <text evidence="1">Belongs to the peptidase A31 family.</text>
</comment>
<comment type="caution">
    <text evidence="5">The sequence shown here is derived from an EMBL/GenBank/DDBJ whole genome shotgun (WGS) entry which is preliminary data.</text>
</comment>
<dbReference type="InterPro" id="IPR000671">
    <property type="entry name" value="Peptidase_A31"/>
</dbReference>
<dbReference type="Pfam" id="PF01750">
    <property type="entry name" value="HycI"/>
    <property type="match status" value="1"/>
</dbReference>
<evidence type="ECO:0000313" key="5">
    <source>
        <dbReference type="EMBL" id="MBA8930540.1"/>
    </source>
</evidence>
<dbReference type="RefSeq" id="WP_025357599.1">
    <property type="nucleotide sequence ID" value="NZ_BAAABQ010000008.1"/>
</dbReference>
<dbReference type="PRINTS" id="PR00446">
    <property type="entry name" value="HYDRGNUPTAKE"/>
</dbReference>
<evidence type="ECO:0000256" key="1">
    <source>
        <dbReference type="ARBA" id="ARBA00006814"/>
    </source>
</evidence>
<sequence length="151" mass="15078">MNVLIGVGNPYRRDDGVGPLVADQVARRGGNAVQSDGEPAGMLLAWENADLAIVVDAVVCEPSTPGRVHRTSVDELPLAGGAPSSHGLGIPEAVALGRALGRMPARLVVLAVEAADISLGTGLSPAVAAALPALVSQAMAELSGGRAFGPC</sequence>
<keyword evidence="6" id="KW-1185">Reference proteome</keyword>
<dbReference type="EMBL" id="JACJID010000007">
    <property type="protein sequence ID" value="MBA8930540.1"/>
    <property type="molecule type" value="Genomic_DNA"/>
</dbReference>
<dbReference type="PANTHER" id="PTHR30302">
    <property type="entry name" value="HYDROGENASE 1 MATURATION PROTEASE"/>
    <property type="match status" value="1"/>
</dbReference>
<evidence type="ECO:0000256" key="3">
    <source>
        <dbReference type="ARBA" id="ARBA00022750"/>
    </source>
</evidence>
<dbReference type="InterPro" id="IPR023430">
    <property type="entry name" value="Pept_HybD-like_dom_sf"/>
</dbReference>
<organism evidence="5 6">
    <name type="scientific">Kutzneria viridogrisea</name>
    <dbReference type="NCBI Taxonomy" id="47990"/>
    <lineage>
        <taxon>Bacteria</taxon>
        <taxon>Bacillati</taxon>
        <taxon>Actinomycetota</taxon>
        <taxon>Actinomycetes</taxon>
        <taxon>Pseudonocardiales</taxon>
        <taxon>Pseudonocardiaceae</taxon>
        <taxon>Kutzneria</taxon>
    </lineage>
</organism>
<keyword evidence="4 5" id="KW-0378">Hydrolase</keyword>
<accession>A0ABR6BV24</accession>
<evidence type="ECO:0000256" key="4">
    <source>
        <dbReference type="ARBA" id="ARBA00022801"/>
    </source>
</evidence>
<dbReference type="EC" id="3.4.23.-" evidence="5"/>
<evidence type="ECO:0000313" key="6">
    <source>
        <dbReference type="Proteomes" id="UP000517916"/>
    </source>
</evidence>
<keyword evidence="2 5" id="KW-0645">Protease</keyword>
<proteinExistence type="inferred from homology"/>
<dbReference type="Gene3D" id="3.40.50.1450">
    <property type="entry name" value="HybD-like"/>
    <property type="match status" value="1"/>
</dbReference>
<dbReference type="PANTHER" id="PTHR30302:SF1">
    <property type="entry name" value="HYDROGENASE 2 MATURATION PROTEASE"/>
    <property type="match status" value="1"/>
</dbReference>
<keyword evidence="3" id="KW-0064">Aspartyl protease</keyword>
<name>A0ABR6BV24_9PSEU</name>